<accession>A0ABP4R722</accession>
<proteinExistence type="predicted"/>
<dbReference type="EMBL" id="BAAAMU010000027">
    <property type="protein sequence ID" value="GAA1639284.1"/>
    <property type="molecule type" value="Genomic_DNA"/>
</dbReference>
<gene>
    <name evidence="1" type="ORF">GCM10009733_040570</name>
</gene>
<evidence type="ECO:0000313" key="2">
    <source>
        <dbReference type="Proteomes" id="UP001500064"/>
    </source>
</evidence>
<evidence type="ECO:0000313" key="1">
    <source>
        <dbReference type="EMBL" id="GAA1639284.1"/>
    </source>
</evidence>
<protein>
    <submittedName>
        <fullName evidence="1">Uncharacterized protein</fullName>
    </submittedName>
</protein>
<organism evidence="1 2">
    <name type="scientific">Nonomuraea maheshkhaliensis</name>
    <dbReference type="NCBI Taxonomy" id="419590"/>
    <lineage>
        <taxon>Bacteria</taxon>
        <taxon>Bacillati</taxon>
        <taxon>Actinomycetota</taxon>
        <taxon>Actinomycetes</taxon>
        <taxon>Streptosporangiales</taxon>
        <taxon>Streptosporangiaceae</taxon>
        <taxon>Nonomuraea</taxon>
    </lineage>
</organism>
<reference evidence="2" key="1">
    <citation type="journal article" date="2019" name="Int. J. Syst. Evol. Microbiol.">
        <title>The Global Catalogue of Microorganisms (GCM) 10K type strain sequencing project: providing services to taxonomists for standard genome sequencing and annotation.</title>
        <authorList>
            <consortium name="The Broad Institute Genomics Platform"/>
            <consortium name="The Broad Institute Genome Sequencing Center for Infectious Disease"/>
            <person name="Wu L."/>
            <person name="Ma J."/>
        </authorList>
    </citation>
    <scope>NUCLEOTIDE SEQUENCE [LARGE SCALE GENOMIC DNA]</scope>
    <source>
        <strain evidence="2">JCM 13929</strain>
    </source>
</reference>
<keyword evidence="2" id="KW-1185">Reference proteome</keyword>
<name>A0ABP4R722_9ACTN</name>
<sequence>MTTYALPSWTVAPTIAPVSDAGPNVSTRVPEQDRDPPAVVAVASDDVGGVGKTAAEAGAAVVRSTAARAAESVREPRGMAAPPRVVAQFWPRP</sequence>
<comment type="caution">
    <text evidence="1">The sequence shown here is derived from an EMBL/GenBank/DDBJ whole genome shotgun (WGS) entry which is preliminary data.</text>
</comment>
<dbReference type="Proteomes" id="UP001500064">
    <property type="component" value="Unassembled WGS sequence"/>
</dbReference>